<proteinExistence type="predicted"/>
<dbReference type="EMBL" id="JANBVN010000077">
    <property type="protein sequence ID" value="KAJ9149649.1"/>
    <property type="molecule type" value="Genomic_DNA"/>
</dbReference>
<feature type="region of interest" description="Disordered" evidence="1">
    <location>
        <begin position="475"/>
        <end position="627"/>
    </location>
</feature>
<feature type="compositionally biased region" description="Polar residues" evidence="1">
    <location>
        <begin position="224"/>
        <end position="241"/>
    </location>
</feature>
<reference evidence="2" key="1">
    <citation type="submission" date="2022-07" db="EMBL/GenBank/DDBJ databases">
        <title>Fungi with potential for degradation of polypropylene.</title>
        <authorList>
            <person name="Gostincar C."/>
        </authorList>
    </citation>
    <scope>NUCLEOTIDE SEQUENCE</scope>
    <source>
        <strain evidence="2">EXF-13287</strain>
    </source>
</reference>
<comment type="caution">
    <text evidence="2">The sequence shown here is derived from an EMBL/GenBank/DDBJ whole genome shotgun (WGS) entry which is preliminary data.</text>
</comment>
<feature type="compositionally biased region" description="Basic and acidic residues" evidence="1">
    <location>
        <begin position="164"/>
        <end position="182"/>
    </location>
</feature>
<feature type="region of interest" description="Disordered" evidence="1">
    <location>
        <begin position="1"/>
        <end position="114"/>
    </location>
</feature>
<feature type="region of interest" description="Disordered" evidence="1">
    <location>
        <begin position="436"/>
        <end position="456"/>
    </location>
</feature>
<feature type="compositionally biased region" description="Low complexity" evidence="1">
    <location>
        <begin position="558"/>
        <end position="570"/>
    </location>
</feature>
<keyword evidence="3" id="KW-1185">Reference proteome</keyword>
<feature type="compositionally biased region" description="Basic and acidic residues" evidence="1">
    <location>
        <begin position="259"/>
        <end position="276"/>
    </location>
</feature>
<evidence type="ECO:0000313" key="3">
    <source>
        <dbReference type="Proteomes" id="UP001174691"/>
    </source>
</evidence>
<feature type="region of interest" description="Disordered" evidence="1">
    <location>
        <begin position="322"/>
        <end position="360"/>
    </location>
</feature>
<name>A0AA38S2V6_9PEZI</name>
<feature type="region of interest" description="Disordered" evidence="1">
    <location>
        <begin position="164"/>
        <end position="303"/>
    </location>
</feature>
<dbReference type="Proteomes" id="UP001174691">
    <property type="component" value="Unassembled WGS sequence"/>
</dbReference>
<evidence type="ECO:0000256" key="1">
    <source>
        <dbReference type="SAM" id="MobiDB-lite"/>
    </source>
</evidence>
<feature type="compositionally biased region" description="Polar residues" evidence="1">
    <location>
        <begin position="347"/>
        <end position="360"/>
    </location>
</feature>
<accession>A0AA38S2V6</accession>
<feature type="compositionally biased region" description="Polar residues" evidence="1">
    <location>
        <begin position="436"/>
        <end position="447"/>
    </location>
</feature>
<evidence type="ECO:0000313" key="2">
    <source>
        <dbReference type="EMBL" id="KAJ9149649.1"/>
    </source>
</evidence>
<feature type="compositionally biased region" description="Basic and acidic residues" evidence="1">
    <location>
        <begin position="201"/>
        <end position="210"/>
    </location>
</feature>
<feature type="compositionally biased region" description="Low complexity" evidence="1">
    <location>
        <begin position="8"/>
        <end position="28"/>
    </location>
</feature>
<dbReference type="AlphaFoldDB" id="A0AA38S2V6"/>
<feature type="region of interest" description="Disordered" evidence="1">
    <location>
        <begin position="640"/>
        <end position="681"/>
    </location>
</feature>
<protein>
    <submittedName>
        <fullName evidence="2">Erythromycin esterase</fullName>
    </submittedName>
</protein>
<organism evidence="2 3">
    <name type="scientific">Coniochaeta hoffmannii</name>
    <dbReference type="NCBI Taxonomy" id="91930"/>
    <lineage>
        <taxon>Eukaryota</taxon>
        <taxon>Fungi</taxon>
        <taxon>Dikarya</taxon>
        <taxon>Ascomycota</taxon>
        <taxon>Pezizomycotina</taxon>
        <taxon>Sordariomycetes</taxon>
        <taxon>Sordariomycetidae</taxon>
        <taxon>Coniochaetales</taxon>
        <taxon>Coniochaetaceae</taxon>
        <taxon>Coniochaeta</taxon>
    </lineage>
</organism>
<sequence>MARRRSARLASAAKSPAPKPAPALSSLAEGDESVYEDAVPSIDALVSSPLPKTPGQSSPIKPPMSEMHPSKVHHSMAPPSSSLRLGFTDIKPTTGPANLPAVAQSTPTKIGRVPSSDFTFRFTKETNAPNLSFTRDTTASNLSTEAQRLMEAIRASQETARLKAEIKAQEEAQKQQEEDANGRKIAKPKGKAGRFSAAHMAEFKKMDSIENHPSTFRAQPGRFTPSTGLKRTQSKANLNDSDTPRSKGKMPAPKAATKANDEPESPVKRARQRIEDDTSSNRPISRDGSFIPRPKSSGNDISCISRSKSVASLMTPTKSSLARAAAAKTPGGSKIKSPSMISGLKRSATTRTPGTGISRIVSPNITIRSPSGSRAFAKVKSMFRSDKTNIEKGKSSIPVMPGSTTSLALDKPLPSLPNATPAKAAKHVVFTPQTKRVLETTQASPSPIKSGIPRSKIRQPLGEVRYPILDTIMTGEDASDDISYPDLSDHRDLPEPPVSEAKTTTAPPSAPGTFTFRRDKTISFGPVSPKGFGASPGQSSIRQVRPSLATGAATMPGSFPSSSTLVSTSPNKENEAPPPPQQPSNIPTTVFKALPHGMINKKRHRVSSDEEEAEQAEAERAAKKRRAEVVPEGEALLAPRLIASSAKKTPTPLRSPAARRFGTPGSITVAPSPSPRKKGGITLSRLNMLARPKNRK</sequence>
<gene>
    <name evidence="2" type="ORF">NKR19_g5559</name>
</gene>